<keyword evidence="14" id="KW-1185">Reference proteome</keyword>
<evidence type="ECO:0000256" key="3">
    <source>
        <dbReference type="ARBA" id="ARBA00022490"/>
    </source>
</evidence>
<keyword evidence="8 10" id="KW-0460">Magnesium</keyword>
<dbReference type="PANTHER" id="PTHR11846:SF0">
    <property type="entry name" value="ADENYLOSUCCINATE SYNTHETASE"/>
    <property type="match status" value="1"/>
</dbReference>
<feature type="binding site" evidence="10">
    <location>
        <begin position="328"/>
        <end position="330"/>
    </location>
    <ligand>
        <name>GTP</name>
        <dbReference type="ChEBI" id="CHEBI:37565"/>
    </ligand>
</feature>
<dbReference type="InterPro" id="IPR033128">
    <property type="entry name" value="Adenylosuccin_syn_Lys_AS"/>
</dbReference>
<feature type="binding site" evidence="10">
    <location>
        <begin position="11"/>
        <end position="17"/>
    </location>
    <ligand>
        <name>GTP</name>
        <dbReference type="ChEBI" id="CHEBI:37565"/>
    </ligand>
</feature>
<keyword evidence="4 10" id="KW-0436">Ligase</keyword>
<evidence type="ECO:0000256" key="10">
    <source>
        <dbReference type="HAMAP-Rule" id="MF_03125"/>
    </source>
</evidence>
<dbReference type="PROSITE" id="PS00513">
    <property type="entry name" value="ADENYLOSUCCIN_SYN_2"/>
    <property type="match status" value="1"/>
</dbReference>
<feature type="binding site" evidence="10">
    <location>
        <begin position="412"/>
        <end position="414"/>
    </location>
    <ligand>
        <name>GTP</name>
        <dbReference type="ChEBI" id="CHEBI:37565"/>
    </ligand>
</feature>
<dbReference type="InterPro" id="IPR042111">
    <property type="entry name" value="Adenylosuccinate_synth_dom3"/>
</dbReference>
<dbReference type="InterPro" id="IPR027417">
    <property type="entry name" value="P-loop_NTPase"/>
</dbReference>
<feature type="binding site" evidence="10">
    <location>
        <begin position="39"/>
        <end position="41"/>
    </location>
    <ligand>
        <name>GTP</name>
        <dbReference type="ChEBI" id="CHEBI:37565"/>
    </ligand>
</feature>
<feature type="binding site" evidence="10">
    <location>
        <position position="12"/>
    </location>
    <ligand>
        <name>Mg(2+)</name>
        <dbReference type="ChEBI" id="CHEBI:18420"/>
    </ligand>
</feature>
<feature type="binding site" evidence="10">
    <location>
        <position position="236"/>
    </location>
    <ligand>
        <name>IMP</name>
        <dbReference type="ChEBI" id="CHEBI:58053"/>
    </ligand>
</feature>
<dbReference type="InterPro" id="IPR001114">
    <property type="entry name" value="Adenylosuccinate_synthetase"/>
</dbReference>
<evidence type="ECO:0000256" key="1">
    <source>
        <dbReference type="ARBA" id="ARBA00003779"/>
    </source>
</evidence>
<feature type="binding site" evidence="10">
    <location>
        <position position="302"/>
    </location>
    <ligand>
        <name>GTP</name>
        <dbReference type="ChEBI" id="CHEBI:37565"/>
    </ligand>
</feature>
<evidence type="ECO:0000256" key="9">
    <source>
        <dbReference type="ARBA" id="ARBA00023134"/>
    </source>
</evidence>
<evidence type="ECO:0000256" key="12">
    <source>
        <dbReference type="RuleBase" id="RU000520"/>
    </source>
</evidence>
<dbReference type="GO" id="GO:0000287">
    <property type="term" value="F:magnesium ion binding"/>
    <property type="evidence" value="ECO:0007669"/>
    <property type="project" value="UniProtKB-UniRule"/>
</dbReference>
<feature type="binding site" evidence="10">
    <location>
        <begin position="296"/>
        <end position="302"/>
    </location>
    <ligand>
        <name>substrate</name>
    </ligand>
</feature>
<dbReference type="FunFam" id="3.90.170.10:FF:000001">
    <property type="entry name" value="Adenylosuccinate synthetase"/>
    <property type="match status" value="1"/>
</dbReference>
<dbReference type="Pfam" id="PF00709">
    <property type="entry name" value="Adenylsucc_synt"/>
    <property type="match status" value="1"/>
</dbReference>
<dbReference type="GO" id="GO:0004019">
    <property type="term" value="F:adenylosuccinate synthase activity"/>
    <property type="evidence" value="ECO:0007669"/>
    <property type="project" value="UniProtKB-UniRule"/>
</dbReference>
<feature type="binding site" evidence="10">
    <location>
        <position position="221"/>
    </location>
    <ligand>
        <name>IMP</name>
        <dbReference type="ChEBI" id="CHEBI:58053"/>
    </ligand>
</feature>
<dbReference type="CDD" id="cd03108">
    <property type="entry name" value="AdSS"/>
    <property type="match status" value="1"/>
</dbReference>
<dbReference type="FunFam" id="1.10.300.10:FF:000001">
    <property type="entry name" value="Adenylosuccinate synthetase"/>
    <property type="match status" value="1"/>
</dbReference>
<evidence type="ECO:0000313" key="13">
    <source>
        <dbReference type="EMBL" id="KAK2611282.1"/>
    </source>
</evidence>
<feature type="binding site" evidence="10">
    <location>
        <begin position="12"/>
        <end position="15"/>
    </location>
    <ligand>
        <name>IMP</name>
        <dbReference type="ChEBI" id="CHEBI:58053"/>
    </ligand>
</feature>
<keyword evidence="7 10" id="KW-0658">Purine biosynthesis</keyword>
<comment type="cofactor">
    <cofactor evidence="10">
        <name>Mg(2+)</name>
        <dbReference type="ChEBI" id="CHEBI:18420"/>
    </cofactor>
    <text evidence="10">Binds 1 Mg(2+) ion per subunit.</text>
</comment>
<accession>A0AAD9SLE4</accession>
<dbReference type="Proteomes" id="UP001265746">
    <property type="component" value="Unassembled WGS sequence"/>
</dbReference>
<evidence type="ECO:0000256" key="7">
    <source>
        <dbReference type="ARBA" id="ARBA00022755"/>
    </source>
</evidence>
<reference evidence="13" key="1">
    <citation type="submission" date="2023-06" db="EMBL/GenBank/DDBJ databases">
        <authorList>
            <person name="Noh H."/>
        </authorList>
    </citation>
    <scope>NUCLEOTIDE SEQUENCE</scope>
    <source>
        <strain evidence="13">DUCC20226</strain>
    </source>
</reference>
<keyword evidence="3 10" id="KW-0963">Cytoplasm</keyword>
<dbReference type="GO" id="GO:0044208">
    <property type="term" value="P:'de novo' AMP biosynthetic process"/>
    <property type="evidence" value="ECO:0007669"/>
    <property type="project" value="UniProtKB-UniRule"/>
</dbReference>
<feature type="binding site" evidence="10">
    <location>
        <position position="143"/>
    </location>
    <ligand>
        <name>IMP</name>
        <dbReference type="ChEBI" id="CHEBI:58053"/>
        <note>ligand shared between dimeric partners</note>
    </ligand>
</feature>
<feature type="binding site" evidence="10">
    <location>
        <begin position="37"/>
        <end position="40"/>
    </location>
    <ligand>
        <name>IMP</name>
        <dbReference type="ChEBI" id="CHEBI:58053"/>
    </ligand>
</feature>
<evidence type="ECO:0000256" key="8">
    <source>
        <dbReference type="ARBA" id="ARBA00022842"/>
    </source>
</evidence>
<evidence type="ECO:0000256" key="11">
    <source>
        <dbReference type="PROSITE-ProRule" id="PRU10134"/>
    </source>
</evidence>
<comment type="similarity">
    <text evidence="10 12">Belongs to the adenylosuccinate synthetase family.</text>
</comment>
<feature type="active site" evidence="11">
    <location>
        <position position="140"/>
    </location>
</feature>
<dbReference type="Gene3D" id="3.90.170.10">
    <property type="entry name" value="Adenylosuccinate Synthetase, subunit A, domain 3"/>
    <property type="match status" value="1"/>
</dbReference>
<keyword evidence="5 10" id="KW-0479">Metal-binding</keyword>
<feature type="binding site" evidence="10">
    <location>
        <position position="129"/>
    </location>
    <ligand>
        <name>IMP</name>
        <dbReference type="ChEBI" id="CHEBI:58053"/>
    </ligand>
</feature>
<dbReference type="InterPro" id="IPR042110">
    <property type="entry name" value="Adenylosuccinate_synth_dom2"/>
</dbReference>
<gene>
    <name evidence="13" type="ORF">N8I77_004637</name>
</gene>
<dbReference type="NCBIfam" id="NF002223">
    <property type="entry name" value="PRK01117.1"/>
    <property type="match status" value="1"/>
</dbReference>
<dbReference type="EMBL" id="JAUJFL010000002">
    <property type="protein sequence ID" value="KAK2611282.1"/>
    <property type="molecule type" value="Genomic_DNA"/>
</dbReference>
<feature type="binding site" evidence="10">
    <location>
        <position position="39"/>
    </location>
    <ligand>
        <name>Mg(2+)</name>
        <dbReference type="ChEBI" id="CHEBI:18420"/>
    </ligand>
</feature>
<feature type="active site" description="Proton acceptor" evidence="10">
    <location>
        <position position="12"/>
    </location>
</feature>
<organism evidence="13 14">
    <name type="scientific">Phomopsis amygdali</name>
    <name type="common">Fusicoccum amygdali</name>
    <dbReference type="NCBI Taxonomy" id="1214568"/>
    <lineage>
        <taxon>Eukaryota</taxon>
        <taxon>Fungi</taxon>
        <taxon>Dikarya</taxon>
        <taxon>Ascomycota</taxon>
        <taxon>Pezizomycotina</taxon>
        <taxon>Sordariomycetes</taxon>
        <taxon>Sordariomycetidae</taxon>
        <taxon>Diaporthales</taxon>
        <taxon>Diaporthaceae</taxon>
        <taxon>Diaporthe</taxon>
    </lineage>
</organism>
<dbReference type="InterPro" id="IPR018220">
    <property type="entry name" value="Adenylosuccin_syn_GTP-bd"/>
</dbReference>
<comment type="subunit">
    <text evidence="2 10">Homodimer.</text>
</comment>
<protein>
    <recommendedName>
        <fullName evidence="10 12">Adenylosuccinate synthetase</fullName>
        <shortName evidence="10">AMPSase</shortName>
        <shortName evidence="10">AdSS</shortName>
        <ecNumber evidence="10 12">6.3.4.4</ecNumber>
    </recommendedName>
    <alternativeName>
        <fullName evidence="10">IMP--aspartate ligase</fullName>
    </alternativeName>
</protein>
<evidence type="ECO:0000256" key="4">
    <source>
        <dbReference type="ARBA" id="ARBA00022598"/>
    </source>
</evidence>
<dbReference type="SUPFAM" id="SSF52540">
    <property type="entry name" value="P-loop containing nucleoside triphosphate hydrolases"/>
    <property type="match status" value="1"/>
</dbReference>
<evidence type="ECO:0000256" key="6">
    <source>
        <dbReference type="ARBA" id="ARBA00022741"/>
    </source>
</evidence>
<comment type="caution">
    <text evidence="13">The sequence shown here is derived from an EMBL/GenBank/DDBJ whole genome shotgun (WGS) entry which is preliminary data.</text>
</comment>
<comment type="function">
    <text evidence="10">Plays an important role in the de novo pathway and in the salvage pathway of purine nucleotide biosynthesis. Catalyzes the first commited step in the biosynthesis of AMP from IMP.</text>
</comment>
<evidence type="ECO:0000256" key="5">
    <source>
        <dbReference type="ARBA" id="ARBA00022723"/>
    </source>
</evidence>
<dbReference type="GO" id="GO:0005525">
    <property type="term" value="F:GTP binding"/>
    <property type="evidence" value="ECO:0007669"/>
    <property type="project" value="UniProtKB-UniRule"/>
</dbReference>
<dbReference type="HAMAP" id="MF_00011">
    <property type="entry name" value="Adenylosucc_synth"/>
    <property type="match status" value="1"/>
</dbReference>
<keyword evidence="6 10" id="KW-0547">Nucleotide-binding</keyword>
<sequence length="423" mass="46862">MSTIILGSQWGDEGKGKLTDILCSQAQICARAAGGHNAGHSIKANGVSYDFHLLPSGLVAPGCINLIGSGVVFHVPSFFKELSDVEAKGIKDARSRILVSDRCHINFDLHAAVDGLEEIELGKNAVGTTKRGIGPCYSTKASRSGVRLAEMFDKELFERKLRQLEAGYKKRYGDLLKYDVEEEIKRFDEYRVKLQDHVVDAVEFMNHAQETNKKILVEGSQALLLDLDWGTYPYVTSSNTCLGGIVSGLALKRRNIKEVIGVVKAYTTRVGSGPFPTEDLGEVGSSLQKLGGEIGVSTGRKRRCGWLDLVVLKYSCAINDYDSLNLSKLDVLDTFDKIKIAIAYKDPQTGEQMQSFPADPALLDRVDVVYHEVPGWKTSTSKTREWSELPKEAREYVEYIEKFVGCKIKWIGTGPDRDDMIVR</sequence>
<dbReference type="AlphaFoldDB" id="A0AAD9SLE4"/>
<dbReference type="GO" id="GO:0005737">
    <property type="term" value="C:cytoplasm"/>
    <property type="evidence" value="ECO:0007669"/>
    <property type="project" value="UniProtKB-SubCell"/>
</dbReference>
<keyword evidence="9 10" id="KW-0342">GTP-binding</keyword>
<dbReference type="SMART" id="SM00788">
    <property type="entry name" value="Adenylsucc_synt"/>
    <property type="match status" value="1"/>
</dbReference>
<evidence type="ECO:0000256" key="2">
    <source>
        <dbReference type="ARBA" id="ARBA00011738"/>
    </source>
</evidence>
<dbReference type="NCBIfam" id="TIGR00184">
    <property type="entry name" value="purA"/>
    <property type="match status" value="1"/>
</dbReference>
<name>A0AAD9SLE4_PHOAM</name>
<dbReference type="PROSITE" id="PS01266">
    <property type="entry name" value="ADENYLOSUCCIN_SYN_1"/>
    <property type="match status" value="1"/>
</dbReference>
<dbReference type="InterPro" id="IPR042109">
    <property type="entry name" value="Adenylosuccinate_synth_dom1"/>
</dbReference>
<dbReference type="EC" id="6.3.4.4" evidence="10 12"/>
<dbReference type="Gene3D" id="1.10.300.10">
    <property type="entry name" value="Adenylosuccinate Synthetase, subunit A, domain 2"/>
    <property type="match status" value="1"/>
</dbReference>
<dbReference type="GO" id="GO:0046040">
    <property type="term" value="P:IMP metabolic process"/>
    <property type="evidence" value="ECO:0007669"/>
    <property type="project" value="TreeGrafter"/>
</dbReference>
<feature type="binding site" evidence="10">
    <location>
        <position position="300"/>
    </location>
    <ligand>
        <name>IMP</name>
        <dbReference type="ChEBI" id="CHEBI:58053"/>
    </ligand>
</feature>
<comment type="catalytic activity">
    <reaction evidence="10 12">
        <text>IMP + L-aspartate + GTP = N(6)-(1,2-dicarboxyethyl)-AMP + GDP + phosphate + 2 H(+)</text>
        <dbReference type="Rhea" id="RHEA:15753"/>
        <dbReference type="ChEBI" id="CHEBI:15378"/>
        <dbReference type="ChEBI" id="CHEBI:29991"/>
        <dbReference type="ChEBI" id="CHEBI:37565"/>
        <dbReference type="ChEBI" id="CHEBI:43474"/>
        <dbReference type="ChEBI" id="CHEBI:57567"/>
        <dbReference type="ChEBI" id="CHEBI:58053"/>
        <dbReference type="ChEBI" id="CHEBI:58189"/>
        <dbReference type="EC" id="6.3.4.4"/>
    </reaction>
</comment>
<comment type="pathway">
    <text evidence="10 12">Purine metabolism; AMP biosynthesis via de novo pathway; AMP from IMP: step 1/2.</text>
</comment>
<evidence type="ECO:0000313" key="14">
    <source>
        <dbReference type="Proteomes" id="UP001265746"/>
    </source>
</evidence>
<dbReference type="PANTHER" id="PTHR11846">
    <property type="entry name" value="ADENYLOSUCCINATE SYNTHETASE"/>
    <property type="match status" value="1"/>
</dbReference>
<comment type="function">
    <text evidence="1">Plays an important role in the de novo pathway and in the salvage pathway of purine nucleotide biosynthesis. Catalyzes the first committed step in the biosynthesis of AMP from IMP.</text>
</comment>
<comment type="function">
    <text evidence="12">Plays an important role in the de novo pathway of purine nucleotide biosynthesis.</text>
</comment>
<dbReference type="Gene3D" id="3.40.440.10">
    <property type="entry name" value="Adenylosuccinate Synthetase, subunit A, domain 1"/>
    <property type="match status" value="1"/>
</dbReference>
<comment type="subcellular location">
    <subcellularLocation>
        <location evidence="10">Cytoplasm</location>
    </subcellularLocation>
</comment>
<feature type="active site" description="Proton donor" evidence="10">
    <location>
        <position position="40"/>
    </location>
</feature>
<proteinExistence type="inferred from homology"/>